<proteinExistence type="predicted"/>
<evidence type="ECO:0000313" key="1">
    <source>
        <dbReference type="EMBL" id="ABQ18941.1"/>
    </source>
</evidence>
<dbReference type="EMBL" id="CP000626">
    <property type="protein sequence ID" value="ABQ18941.1"/>
    <property type="molecule type" value="Genomic_DNA"/>
</dbReference>
<accession>A0A0H3AEY9</accession>
<dbReference type="Proteomes" id="UP000000249">
    <property type="component" value="Chromosome 2"/>
</dbReference>
<dbReference type="RefSeq" id="WP_000285173.1">
    <property type="nucleotide sequence ID" value="NC_009456.1"/>
</dbReference>
<organism evidence="1 2">
    <name type="scientific">Vibrio cholerae serotype O1 (strain ATCC 39541 / Classical Ogawa 395 / O395)</name>
    <dbReference type="NCBI Taxonomy" id="345073"/>
    <lineage>
        <taxon>Bacteria</taxon>
        <taxon>Pseudomonadati</taxon>
        <taxon>Pseudomonadota</taxon>
        <taxon>Gammaproteobacteria</taxon>
        <taxon>Vibrionales</taxon>
        <taxon>Vibrionaceae</taxon>
        <taxon>Vibrio</taxon>
    </lineage>
</organism>
<evidence type="ECO:0000313" key="2">
    <source>
        <dbReference type="Proteomes" id="UP000000249"/>
    </source>
</evidence>
<dbReference type="PATRIC" id="fig|345073.21.peg.3223"/>
<sequence length="99" mass="11519">MYQVEFKTKEGARYTVVFTQYVCAMPNPDTLHVTSDRFDFKITRIKNDRSITQDVNFNLKIDGKVIPATQYVVSGQNSKRTSKQTDVILSNYYNWVDLI</sequence>
<protein>
    <submittedName>
        <fullName evidence="1">Uncharacterized protein</fullName>
    </submittedName>
</protein>
<gene>
    <name evidence="1" type="ordered locus">VC0395_0781</name>
</gene>
<name>A0A0H3AEY9_VIBC3</name>
<reference evidence="1 2" key="1">
    <citation type="submission" date="2007-03" db="EMBL/GenBank/DDBJ databases">
        <authorList>
            <person name="Heidelberg J."/>
        </authorList>
    </citation>
    <scope>NUCLEOTIDE SEQUENCE [LARGE SCALE GENOMIC DNA]</scope>
    <source>
        <strain evidence="2">ATCC 39541 / Classical Ogawa 395 / O395</strain>
    </source>
</reference>
<dbReference type="AlphaFoldDB" id="A0A0H3AEY9"/>
<dbReference type="KEGG" id="vco:VC0395_0781"/>
<dbReference type="KEGG" id="vcr:VC395_A0480"/>